<accession>A0ABZ2YPW2</accession>
<feature type="transmembrane region" description="Helical" evidence="1">
    <location>
        <begin position="7"/>
        <end position="27"/>
    </location>
</feature>
<dbReference type="Proteomes" id="UP001485459">
    <property type="component" value="Chromosome"/>
</dbReference>
<organism evidence="2 3">
    <name type="scientific">Chitinophaga pollutisoli</name>
    <dbReference type="NCBI Taxonomy" id="3133966"/>
    <lineage>
        <taxon>Bacteria</taxon>
        <taxon>Pseudomonadati</taxon>
        <taxon>Bacteroidota</taxon>
        <taxon>Chitinophagia</taxon>
        <taxon>Chitinophagales</taxon>
        <taxon>Chitinophagaceae</taxon>
        <taxon>Chitinophaga</taxon>
    </lineage>
</organism>
<evidence type="ECO:0000256" key="1">
    <source>
        <dbReference type="SAM" id="Phobius"/>
    </source>
</evidence>
<keyword evidence="1" id="KW-1133">Transmembrane helix</keyword>
<dbReference type="EMBL" id="CP149822">
    <property type="protein sequence ID" value="WZN40931.1"/>
    <property type="molecule type" value="Genomic_DNA"/>
</dbReference>
<proteinExistence type="predicted"/>
<keyword evidence="3" id="KW-1185">Reference proteome</keyword>
<evidence type="ECO:0000313" key="2">
    <source>
        <dbReference type="EMBL" id="WZN40931.1"/>
    </source>
</evidence>
<feature type="transmembrane region" description="Helical" evidence="1">
    <location>
        <begin position="33"/>
        <end position="51"/>
    </location>
</feature>
<feature type="transmembrane region" description="Helical" evidence="1">
    <location>
        <begin position="96"/>
        <end position="113"/>
    </location>
</feature>
<reference evidence="3" key="1">
    <citation type="submission" date="2024-03" db="EMBL/GenBank/DDBJ databases">
        <title>Chitinophaga horti sp. nov., isolated from garden soil.</title>
        <authorList>
            <person name="Lee D.S."/>
            <person name="Han D.M."/>
            <person name="Baek J.H."/>
            <person name="Choi D.G."/>
            <person name="Jeon J.H."/>
            <person name="Jeon C.O."/>
        </authorList>
    </citation>
    <scope>NUCLEOTIDE SEQUENCE [LARGE SCALE GENOMIC DNA]</scope>
    <source>
        <strain evidence="3">GPA1</strain>
    </source>
</reference>
<protein>
    <submittedName>
        <fullName evidence="2">Uncharacterized protein</fullName>
    </submittedName>
</protein>
<sequence length="139" mass="15468">MLKIIRFAPLCILFILSIVSWFTIATTEATAQWMHYVGTGLLLITIVASFIHPRIGKVLTGVTLLLTTFKLAAFTSTITTISYWFGPITFPKYQPLGLGLLVLFVILHFKAILRFLNIRTPDAIAAEQAKAENDNIVQS</sequence>
<keyword evidence="1" id="KW-0472">Membrane</keyword>
<feature type="transmembrane region" description="Helical" evidence="1">
    <location>
        <begin position="58"/>
        <end position="84"/>
    </location>
</feature>
<name>A0ABZ2YPW2_9BACT</name>
<keyword evidence="1" id="KW-0812">Transmembrane</keyword>
<evidence type="ECO:0000313" key="3">
    <source>
        <dbReference type="Proteomes" id="UP001485459"/>
    </source>
</evidence>
<dbReference type="RefSeq" id="WP_341835795.1">
    <property type="nucleotide sequence ID" value="NZ_CP149822.1"/>
</dbReference>
<gene>
    <name evidence="2" type="ORF">WJU16_23490</name>
</gene>